<organism evidence="1">
    <name type="scientific">marine sediment metagenome</name>
    <dbReference type="NCBI Taxonomy" id="412755"/>
    <lineage>
        <taxon>unclassified sequences</taxon>
        <taxon>metagenomes</taxon>
        <taxon>ecological metagenomes</taxon>
    </lineage>
</organism>
<dbReference type="EMBL" id="BARU01018166">
    <property type="protein sequence ID" value="GAH53267.1"/>
    <property type="molecule type" value="Genomic_DNA"/>
</dbReference>
<protein>
    <submittedName>
        <fullName evidence="1">Uncharacterized protein</fullName>
    </submittedName>
</protein>
<sequence length="60" mass="7106">MVKKNYCNNCKAFVKTHKFGKKGRYSYKMGFGDTIWLFTPKRCSRCGKQTVKKKYVKSEE</sequence>
<evidence type="ECO:0000313" key="1">
    <source>
        <dbReference type="EMBL" id="GAH53267.1"/>
    </source>
</evidence>
<dbReference type="AlphaFoldDB" id="X1G7N5"/>
<accession>X1G7N5</accession>
<name>X1G7N5_9ZZZZ</name>
<comment type="caution">
    <text evidence="1">The sequence shown here is derived from an EMBL/GenBank/DDBJ whole genome shotgun (WGS) entry which is preliminary data.</text>
</comment>
<reference evidence="1" key="1">
    <citation type="journal article" date="2014" name="Front. Microbiol.">
        <title>High frequency of phylogenetically diverse reductive dehalogenase-homologous genes in deep subseafloor sedimentary metagenomes.</title>
        <authorList>
            <person name="Kawai M."/>
            <person name="Futagami T."/>
            <person name="Toyoda A."/>
            <person name="Takaki Y."/>
            <person name="Nishi S."/>
            <person name="Hori S."/>
            <person name="Arai W."/>
            <person name="Tsubouchi T."/>
            <person name="Morono Y."/>
            <person name="Uchiyama I."/>
            <person name="Ito T."/>
            <person name="Fujiyama A."/>
            <person name="Inagaki F."/>
            <person name="Takami H."/>
        </authorList>
    </citation>
    <scope>NUCLEOTIDE SEQUENCE</scope>
    <source>
        <strain evidence="1">Expedition CK06-06</strain>
    </source>
</reference>
<proteinExistence type="predicted"/>
<gene>
    <name evidence="1" type="ORF">S03H2_30050</name>
</gene>